<dbReference type="Proteomes" id="UP000466906">
    <property type="component" value="Chromosome"/>
</dbReference>
<name>A0A6N4UQF0_9MYCO</name>
<reference evidence="1 2" key="1">
    <citation type="journal article" date="2019" name="Emerg. Microbes Infect.">
        <title>Comprehensive subspecies identification of 175 nontuberculous mycobacteria species based on 7547 genomic profiles.</title>
        <authorList>
            <person name="Matsumoto Y."/>
            <person name="Kinjo T."/>
            <person name="Motooka D."/>
            <person name="Nabeya D."/>
            <person name="Jung N."/>
            <person name="Uechi K."/>
            <person name="Horii T."/>
            <person name="Iida T."/>
            <person name="Fujita J."/>
            <person name="Nakamura S."/>
        </authorList>
    </citation>
    <scope>NUCLEOTIDE SEQUENCE [LARGE SCALE GENOMIC DNA]</scope>
    <source>
        <strain evidence="1 2">JCM 12272</strain>
    </source>
</reference>
<protein>
    <submittedName>
        <fullName evidence="1">Uncharacterized protein</fullName>
    </submittedName>
</protein>
<dbReference type="EMBL" id="AP022565">
    <property type="protein sequence ID" value="BBX25751.1"/>
    <property type="molecule type" value="Genomic_DNA"/>
</dbReference>
<organism evidence="1 2">
    <name type="scientific">Mycolicibacterium alvei</name>
    <dbReference type="NCBI Taxonomy" id="67081"/>
    <lineage>
        <taxon>Bacteria</taxon>
        <taxon>Bacillati</taxon>
        <taxon>Actinomycetota</taxon>
        <taxon>Actinomycetes</taxon>
        <taxon>Mycobacteriales</taxon>
        <taxon>Mycobacteriaceae</taxon>
        <taxon>Mycolicibacterium</taxon>
    </lineage>
</organism>
<dbReference type="RefSeq" id="WP_163661385.1">
    <property type="nucleotide sequence ID" value="NZ_AP022565.1"/>
</dbReference>
<evidence type="ECO:0000313" key="2">
    <source>
        <dbReference type="Proteomes" id="UP000466906"/>
    </source>
</evidence>
<dbReference type="AlphaFoldDB" id="A0A6N4UQF0"/>
<dbReference type="KEGG" id="malv:MALV_08760"/>
<keyword evidence="2" id="KW-1185">Reference proteome</keyword>
<evidence type="ECO:0000313" key="1">
    <source>
        <dbReference type="EMBL" id="BBX25751.1"/>
    </source>
</evidence>
<sequence length="65" mass="6979">MRSQLEVVAGSPAEAVLSTAARAFKTHALRASGSDAAVEESETFRPTDQRWGIDTFDQASAVQVR</sequence>
<proteinExistence type="predicted"/>
<gene>
    <name evidence="1" type="ORF">MALV_08760</name>
</gene>
<accession>A0A6N4UQF0</accession>